<proteinExistence type="predicted"/>
<keyword evidence="3" id="KW-1185">Reference proteome</keyword>
<organism evidence="2 3">
    <name type="scientific">Nocardioides fonticola</name>
    <dbReference type="NCBI Taxonomy" id="450363"/>
    <lineage>
        <taxon>Bacteria</taxon>
        <taxon>Bacillati</taxon>
        <taxon>Actinomycetota</taxon>
        <taxon>Actinomycetes</taxon>
        <taxon>Propionibacteriales</taxon>
        <taxon>Nocardioidaceae</taxon>
        <taxon>Nocardioides</taxon>
    </lineage>
</organism>
<evidence type="ECO:0000313" key="3">
    <source>
        <dbReference type="Proteomes" id="UP001501495"/>
    </source>
</evidence>
<dbReference type="SUPFAM" id="SSF55874">
    <property type="entry name" value="ATPase domain of HSP90 chaperone/DNA topoisomerase II/histidine kinase"/>
    <property type="match status" value="1"/>
</dbReference>
<accession>A0ABP7XHC2</accession>
<reference evidence="3" key="1">
    <citation type="journal article" date="2019" name="Int. J. Syst. Evol. Microbiol.">
        <title>The Global Catalogue of Microorganisms (GCM) 10K type strain sequencing project: providing services to taxonomists for standard genome sequencing and annotation.</title>
        <authorList>
            <consortium name="The Broad Institute Genomics Platform"/>
            <consortium name="The Broad Institute Genome Sequencing Center for Infectious Disease"/>
            <person name="Wu L."/>
            <person name="Ma J."/>
        </authorList>
    </citation>
    <scope>NUCLEOTIDE SEQUENCE [LARGE SCALE GENOMIC DNA]</scope>
    <source>
        <strain evidence="3">JCM 16703</strain>
    </source>
</reference>
<dbReference type="InterPro" id="IPR003594">
    <property type="entry name" value="HATPase_dom"/>
</dbReference>
<gene>
    <name evidence="2" type="ORF">GCM10022215_17030</name>
</gene>
<dbReference type="RefSeq" id="WP_344732895.1">
    <property type="nucleotide sequence ID" value="NZ_BAAAZH010000012.1"/>
</dbReference>
<dbReference type="Proteomes" id="UP001501495">
    <property type="component" value="Unassembled WGS sequence"/>
</dbReference>
<sequence length="145" mass="15371">MSEPHDHAPIGLDLSAPAEPSVVEAVQNELALLWEQRPDLDPGVTLRFEMGLVEILGNIVEHAFDPDTPGRLLTVAVTIEGDVVRGTLSDNGQPVAVDLSTVTMPDEDAESGRGLALAVAALDELSYTRDGDCNRWILRCGGAGS</sequence>
<dbReference type="EMBL" id="BAAAZH010000012">
    <property type="protein sequence ID" value="GAA4116935.1"/>
    <property type="molecule type" value="Genomic_DNA"/>
</dbReference>
<dbReference type="InterPro" id="IPR036890">
    <property type="entry name" value="HATPase_C_sf"/>
</dbReference>
<dbReference type="Gene3D" id="3.30.565.10">
    <property type="entry name" value="Histidine kinase-like ATPase, C-terminal domain"/>
    <property type="match status" value="1"/>
</dbReference>
<name>A0ABP7XHC2_9ACTN</name>
<dbReference type="Pfam" id="PF13581">
    <property type="entry name" value="HATPase_c_2"/>
    <property type="match status" value="1"/>
</dbReference>
<feature type="domain" description="Histidine kinase/HSP90-like ATPase" evidence="1">
    <location>
        <begin position="17"/>
        <end position="135"/>
    </location>
</feature>
<protein>
    <recommendedName>
        <fullName evidence="1">Histidine kinase/HSP90-like ATPase domain-containing protein</fullName>
    </recommendedName>
</protein>
<evidence type="ECO:0000259" key="1">
    <source>
        <dbReference type="Pfam" id="PF13581"/>
    </source>
</evidence>
<comment type="caution">
    <text evidence="2">The sequence shown here is derived from an EMBL/GenBank/DDBJ whole genome shotgun (WGS) entry which is preliminary data.</text>
</comment>
<dbReference type="CDD" id="cd16936">
    <property type="entry name" value="HATPase_RsbW-like"/>
    <property type="match status" value="1"/>
</dbReference>
<evidence type="ECO:0000313" key="2">
    <source>
        <dbReference type="EMBL" id="GAA4116935.1"/>
    </source>
</evidence>